<dbReference type="GO" id="GO:0005886">
    <property type="term" value="C:plasma membrane"/>
    <property type="evidence" value="ECO:0007669"/>
    <property type="project" value="UniProtKB-SubCell"/>
</dbReference>
<feature type="domain" description="SH3" evidence="13">
    <location>
        <begin position="661"/>
        <end position="720"/>
    </location>
</feature>
<dbReference type="Proteomes" id="UP000005640">
    <property type="component" value="Chromosome 4"/>
</dbReference>
<comment type="subcellular location">
    <subcellularLocation>
        <location evidence="2">Cell junction</location>
        <location evidence="2">Focal adhesion</location>
    </subcellularLocation>
    <subcellularLocation>
        <location evidence="1">Cell membrane</location>
    </subcellularLocation>
    <subcellularLocation>
        <location evidence="3">Cytoplasm</location>
    </subcellularLocation>
</comment>
<reference evidence="15 16" key="2">
    <citation type="journal article" date="2004" name="Nature">
        <title>Finishing the euchromatic sequence of the human genome.</title>
        <authorList>
            <consortium name="International Human Genome Sequencing Consortium"/>
        </authorList>
    </citation>
    <scope>NUCLEOTIDE SEQUENCE [LARGE SCALE GENOMIC DNA]</scope>
</reference>
<feature type="compositionally biased region" description="Basic and acidic residues" evidence="12">
    <location>
        <begin position="425"/>
        <end position="461"/>
    </location>
</feature>
<reference evidence="15" key="4">
    <citation type="submission" date="2025-08" db="UniProtKB">
        <authorList>
            <consortium name="Ensembl"/>
        </authorList>
    </citation>
    <scope>IDENTIFICATION</scope>
</reference>
<reference evidence="15" key="5">
    <citation type="submission" date="2025-09" db="UniProtKB">
        <authorList>
            <consortium name="Ensembl"/>
        </authorList>
    </citation>
    <scope>IDENTIFICATION</scope>
</reference>
<reference evidence="15 16" key="3">
    <citation type="journal article" date="2005" name="Nature">
        <title>Generation and annotation of the DNA sequences of human chromosomes 2 and 4.</title>
        <authorList>
            <person name="Hillier L.W."/>
            <person name="Graves T.A."/>
            <person name="Fulton R.S."/>
            <person name="Fulton L.A."/>
            <person name="Pepin K.H."/>
            <person name="Minx P."/>
            <person name="Wagner-McPherson C."/>
            <person name="Layman D."/>
            <person name="Wylie K."/>
            <person name="Sekhon M."/>
            <person name="Becker M.C."/>
            <person name="Fewell G.A."/>
            <person name="Delehaunty K.D."/>
            <person name="Miner T.L."/>
            <person name="Nash W.E."/>
            <person name="Kremitzki C."/>
            <person name="Oddy L."/>
            <person name="Du H."/>
            <person name="Sun H."/>
            <person name="Bradshaw-Cordum H."/>
            <person name="Ali J."/>
            <person name="Carter J."/>
            <person name="Cordes M."/>
            <person name="Harris A."/>
            <person name="Isak A."/>
            <person name="van Brunt A."/>
            <person name="Nguyen C."/>
            <person name="Du F."/>
            <person name="Courtney L."/>
            <person name="Kalicki J."/>
            <person name="Ozersky P."/>
            <person name="Abbott S."/>
            <person name="Armstrong J."/>
            <person name="Belter E.A."/>
            <person name="Caruso L."/>
            <person name="Cedroni M."/>
            <person name="Cotton M."/>
            <person name="Davidson T."/>
            <person name="Desai A."/>
            <person name="Elliott G."/>
            <person name="Erb T."/>
            <person name="Fronick C."/>
            <person name="Gaige T."/>
            <person name="Haakenson W."/>
            <person name="Haglund K."/>
            <person name="Holmes A."/>
            <person name="Harkins R."/>
            <person name="Kim K."/>
            <person name="Kruchowski S.S."/>
            <person name="Strong C.M."/>
            <person name="Grewal N."/>
            <person name="Goyea E."/>
            <person name="Hou S."/>
            <person name="Levy A."/>
            <person name="Martinka S."/>
            <person name="Mead K."/>
            <person name="McLellan M.D."/>
            <person name="Meyer R."/>
            <person name="Randall-Maher J."/>
            <person name="Tomlinson C."/>
            <person name="Dauphin-Kohlberg S."/>
            <person name="Kozlowicz-Reilly A."/>
            <person name="Shah N."/>
            <person name="Swearengen-Shahid S."/>
            <person name="Snider J."/>
            <person name="Strong J.T."/>
            <person name="Thompson J."/>
            <person name="Yoakum M."/>
            <person name="Leonard S."/>
            <person name="Pearman C."/>
            <person name="Trani L."/>
            <person name="Radionenko M."/>
            <person name="Waligorski J.E."/>
            <person name="Wang C."/>
            <person name="Rock S.M."/>
            <person name="Tin-Wollam A.M."/>
            <person name="Maupin R."/>
            <person name="Latreille P."/>
            <person name="Wendl M.C."/>
            <person name="Yang S.P."/>
            <person name="Pohl C."/>
            <person name="Wallis J.W."/>
            <person name="Spieth J."/>
            <person name="Bieri T.A."/>
            <person name="Berkowicz N."/>
            <person name="Nelson J.O."/>
            <person name="Osborne J."/>
            <person name="Ding L."/>
            <person name="Meyer R."/>
            <person name="Sabo A."/>
            <person name="Shotland Y."/>
            <person name="Sinha P."/>
            <person name="Wohldmann P.E."/>
            <person name="Cook L.L."/>
            <person name="Hickenbotham M.T."/>
            <person name="Eldred J."/>
            <person name="Williams D."/>
            <person name="Jones T.A."/>
            <person name="She X."/>
            <person name="Ciccarelli F.D."/>
            <person name="Izaurralde E."/>
            <person name="Taylor J."/>
            <person name="Schmutz J."/>
            <person name="Myers R.M."/>
            <person name="Cox D.R."/>
            <person name="Huang X."/>
            <person name="McPherson J.D."/>
            <person name="Mardis E.R."/>
            <person name="Clifton S.W."/>
            <person name="Warren W.C."/>
            <person name="Chinwalla A.T."/>
            <person name="Eddy S.R."/>
            <person name="Marra M.A."/>
            <person name="Ovcharenko I."/>
            <person name="Furey T.S."/>
            <person name="Miller W."/>
            <person name="Eichler E.E."/>
            <person name="Bork P."/>
            <person name="Suyama M."/>
            <person name="Torrents D."/>
            <person name="Waterston R.H."/>
            <person name="Wilson R.K."/>
        </authorList>
    </citation>
    <scope>NUCLEOTIDE SEQUENCE [LARGE SCALE GENOMIC DNA]</scope>
</reference>
<evidence type="ECO:0000256" key="2">
    <source>
        <dbReference type="ARBA" id="ARBA00004246"/>
    </source>
</evidence>
<evidence type="ECO:0000259" key="13">
    <source>
        <dbReference type="PROSITE" id="PS50002"/>
    </source>
</evidence>
<feature type="compositionally biased region" description="Polar residues" evidence="12">
    <location>
        <begin position="35"/>
        <end position="44"/>
    </location>
</feature>
<evidence type="ECO:0000256" key="6">
    <source>
        <dbReference type="ARBA" id="ARBA00022490"/>
    </source>
</evidence>
<feature type="compositionally biased region" description="Basic and acidic residues" evidence="12">
    <location>
        <begin position="651"/>
        <end position="664"/>
    </location>
</feature>
<feature type="domain" description="SoHo" evidence="14">
    <location>
        <begin position="310"/>
        <end position="371"/>
    </location>
</feature>
<dbReference type="Gene3D" id="2.30.30.40">
    <property type="entry name" value="SH3 Domains"/>
    <property type="match status" value="3"/>
</dbReference>
<feature type="compositionally biased region" description="Polar residues" evidence="12">
    <location>
        <begin position="196"/>
        <end position="214"/>
    </location>
</feature>
<evidence type="ECO:0000256" key="9">
    <source>
        <dbReference type="ARBA" id="ARBA00022949"/>
    </source>
</evidence>
<proteinExistence type="evidence at protein level"/>
<evidence type="ECO:0000256" key="7">
    <source>
        <dbReference type="ARBA" id="ARBA00022553"/>
    </source>
</evidence>
<feature type="region of interest" description="Disordered" evidence="12">
    <location>
        <begin position="159"/>
        <end position="217"/>
    </location>
</feature>
<keyword evidence="8" id="KW-0677">Repeat</keyword>
<dbReference type="FunFam" id="2.30.30.40:FF:000003">
    <property type="entry name" value="Sorbin and SH3 domain-containing protein 1 isoform 2"/>
    <property type="match status" value="1"/>
</dbReference>
<dbReference type="Pfam" id="PF14604">
    <property type="entry name" value="SH3_9"/>
    <property type="match status" value="1"/>
</dbReference>
<dbReference type="FunFam" id="2.30.30.40:FF:000001">
    <property type="entry name" value="Sorbin and SH3 domain-containing protein 1 isoform 2"/>
    <property type="match status" value="1"/>
</dbReference>
<feature type="compositionally biased region" description="Polar residues" evidence="12">
    <location>
        <begin position="1"/>
        <end position="16"/>
    </location>
</feature>
<keyword evidence="9" id="KW-0965">Cell junction</keyword>
<feature type="domain" description="SH3" evidence="13">
    <location>
        <begin position="736"/>
        <end position="797"/>
    </location>
</feature>
<evidence type="ECO:0000256" key="10">
    <source>
        <dbReference type="ARBA" id="ARBA00023136"/>
    </source>
</evidence>
<feature type="region of interest" description="Disordered" evidence="12">
    <location>
        <begin position="378"/>
        <end position="535"/>
    </location>
</feature>
<dbReference type="SMART" id="SM00459">
    <property type="entry name" value="Sorb"/>
    <property type="match status" value="1"/>
</dbReference>
<dbReference type="PANTHER" id="PTHR14167">
    <property type="entry name" value="SH3 DOMAIN-CONTAINING"/>
    <property type="match status" value="1"/>
</dbReference>
<dbReference type="GO" id="GO:0005737">
    <property type="term" value="C:cytoplasm"/>
    <property type="evidence" value="ECO:0007669"/>
    <property type="project" value="UniProtKB-SubCell"/>
</dbReference>
<feature type="region of interest" description="Disordered" evidence="12">
    <location>
        <begin position="1"/>
        <end position="44"/>
    </location>
</feature>
<keyword evidence="17 18" id="KW-1267">Proteomics identification</keyword>
<dbReference type="PANTHER" id="PTHR14167:SF56">
    <property type="entry name" value="SORBIN AND SH3 DOMAIN-CONTAINING PROTEIN 2"/>
    <property type="match status" value="1"/>
</dbReference>
<name>A0A8V8TMC7_HUMAN</name>
<dbReference type="Pfam" id="PF02208">
    <property type="entry name" value="Sorb"/>
    <property type="match status" value="1"/>
</dbReference>
<dbReference type="PRINTS" id="PR00499">
    <property type="entry name" value="P67PHOX"/>
</dbReference>
<dbReference type="InterPro" id="IPR050384">
    <property type="entry name" value="Endophilin_SH3RF"/>
</dbReference>
<dbReference type="FunFam" id="2.30.30.40:FF:000004">
    <property type="entry name" value="Sorbin and SH3 domain-containing protein 1 isoform 2"/>
    <property type="match status" value="1"/>
</dbReference>
<keyword evidence="4 11" id="KW-0728">SH3 domain</keyword>
<evidence type="ECO:0000313" key="16">
    <source>
        <dbReference type="Proteomes" id="UP000005640"/>
    </source>
</evidence>
<protein>
    <submittedName>
        <fullName evidence="15">Sorbin and SH3 domain containing 2</fullName>
    </submittedName>
</protein>
<dbReference type="InterPro" id="IPR003127">
    <property type="entry name" value="SoHo_dom"/>
</dbReference>
<dbReference type="GeneTree" id="ENSGT00940000157056"/>
<dbReference type="EMBL" id="AC093797">
    <property type="status" value="NOT_ANNOTATED_CDS"/>
    <property type="molecule type" value="Genomic_DNA"/>
</dbReference>
<keyword evidence="6" id="KW-0963">Cytoplasm</keyword>
<evidence type="ECO:0000256" key="8">
    <source>
        <dbReference type="ARBA" id="ARBA00022737"/>
    </source>
</evidence>
<dbReference type="EMBL" id="AC108472">
    <property type="status" value="NOT_ANNOTATED_CDS"/>
    <property type="molecule type" value="Genomic_DNA"/>
</dbReference>
<evidence type="ECO:0000256" key="12">
    <source>
        <dbReference type="SAM" id="MobiDB-lite"/>
    </source>
</evidence>
<feature type="compositionally biased region" description="Pro residues" evidence="12">
    <location>
        <begin position="411"/>
        <end position="424"/>
    </location>
</feature>
<feature type="region of interest" description="Disordered" evidence="12">
    <location>
        <begin position="86"/>
        <end position="138"/>
    </location>
</feature>
<dbReference type="Ensembl" id="ENST00000698843.1">
    <property type="protein sequence ID" value="ENSP00000513979.1"/>
    <property type="gene ID" value="ENSG00000154556.21"/>
</dbReference>
<dbReference type="EMBL" id="AC104805">
    <property type="status" value="NOT_ANNOTATED_CDS"/>
    <property type="molecule type" value="Genomic_DNA"/>
</dbReference>
<evidence type="ECO:0000256" key="4">
    <source>
        <dbReference type="ARBA" id="ARBA00022443"/>
    </source>
</evidence>
<sequence>MSVTLTSVKRVQSSPNLLAAGRDSQSPDSAWRSYNDGNQETLNGDATYSSLAAKGFRSVRPNLQDKRSPTQLGNQNLPASVLEVNASQTHRQTTPEASPPCPPSVVPLNRATFSPGSGTSSASLSLPPPDGVGSSRLHNPQSLSHCLYKHLLPAPESLIHSHDTGSLTTDSSLAEHSSRSESESSTAMLEELQIGDSDTTGRSETPSPTWGQRSAVTDGTTLTTPAATHSQITVNGNSGGAVSPMSYYQRPFSPSAYSLPASLNSSIVMQHGTSLDSTDTYPQHAQSLDGTTSSSIPLYRSSEEEKRVTVIKAPHYPGIGPVDESGIPTAIRTTVDRPKDWYKTMFKQIHMVHKPDDDTDMYNTPYTYNAGLYNPPYSAQSHPAAKTQTYRPLSKSHSDNSPNAFKDASSPVPPPHVPPPVPPLRPRDRSSTEKHDWDPPDRKVDTRKFRSEPRSIFEYEPGKSSILQHERPPPLPTTPTPVPREPGRKPLSSSRLGEVTGSPSPPPRSGAPTPSSRAPALSPTRTDRINPDDIDLENEPWYKFFSELEFGRPASLYQSSIDRSLERPMSSASMASDFRKRRKSEPAVGPPRGLGDQSASRTSPGRVDLPGSSTTLTKSFTSSSPSSPSRAKDRESPRSYSSTLTDMGRSAPRERRGTPEKEKLPAKAVYDFKAQTSKELSFKKGDTVYILRKIDQNWYEGEHHGRVGIFPISYVEKLTPPEKAQPARPPPPAQPGEIGEAIAKYNFNADTNVELSLRKGDRVILLKRVDQNWYEGKIPGTNRQGIFPVSYVEVVKKNTKGAEDYPDPPIPHSYSSDRIHSLSSNKPQRPVFTHENIQGGGEPFQALYNYTPRNEDELELRESDVIDVMEKCDDGWFVGTSRRTKFFGTFPGNYVKRL</sequence>
<dbReference type="CDD" id="cd11923">
    <property type="entry name" value="SH3_Sorbs2_2"/>
    <property type="match status" value="1"/>
</dbReference>
<dbReference type="SMR" id="A0A8V8TMC7"/>
<evidence type="ECO:0000313" key="15">
    <source>
        <dbReference type="Ensembl" id="ENSP00000513979.1"/>
    </source>
</evidence>
<gene>
    <name evidence="15" type="primary">SORBS2</name>
</gene>
<feature type="region of interest" description="Disordered" evidence="12">
    <location>
        <begin position="560"/>
        <end position="664"/>
    </location>
</feature>
<keyword evidence="10" id="KW-0472">Membrane</keyword>
<feature type="compositionally biased region" description="Polar residues" evidence="12">
    <location>
        <begin position="86"/>
        <end position="96"/>
    </location>
</feature>
<dbReference type="OpenTargets" id="ENSG00000154556"/>
<keyword evidence="16" id="KW-1185">Reference proteome</keyword>
<keyword evidence="7" id="KW-0597">Phosphoprotein</keyword>
<feature type="compositionally biased region" description="Low complexity" evidence="12">
    <location>
        <begin position="510"/>
        <end position="519"/>
    </location>
</feature>
<dbReference type="InterPro" id="IPR036028">
    <property type="entry name" value="SH3-like_dom_sf"/>
</dbReference>
<dbReference type="SMART" id="SM00326">
    <property type="entry name" value="SH3"/>
    <property type="match status" value="3"/>
</dbReference>
<evidence type="ECO:0007829" key="17">
    <source>
        <dbReference type="PeptideAtlas" id="A0A8V8TMC7"/>
    </source>
</evidence>
<dbReference type="PROSITE" id="PS50002">
    <property type="entry name" value="SH3"/>
    <property type="match status" value="3"/>
</dbReference>
<dbReference type="EMBL" id="AC096659">
    <property type="status" value="NOT_ANNOTATED_CDS"/>
    <property type="molecule type" value="Genomic_DNA"/>
</dbReference>
<dbReference type="HGNC" id="HGNC:24098">
    <property type="gene designation" value="SORBS2"/>
</dbReference>
<organism evidence="15 16">
    <name type="scientific">Homo sapiens</name>
    <name type="common">Human</name>
    <dbReference type="NCBI Taxonomy" id="9606"/>
    <lineage>
        <taxon>Eukaryota</taxon>
        <taxon>Metazoa</taxon>
        <taxon>Chordata</taxon>
        <taxon>Craniata</taxon>
        <taxon>Vertebrata</taxon>
        <taxon>Euteleostomi</taxon>
        <taxon>Mammalia</taxon>
        <taxon>Eutheria</taxon>
        <taxon>Euarchontoglires</taxon>
        <taxon>Primates</taxon>
        <taxon>Haplorrhini</taxon>
        <taxon>Catarrhini</taxon>
        <taxon>Hominidae</taxon>
        <taxon>Homo</taxon>
    </lineage>
</organism>
<dbReference type="InterPro" id="IPR001452">
    <property type="entry name" value="SH3_domain"/>
</dbReference>
<reference evidence="15 16" key="1">
    <citation type="journal article" date="2001" name="Nature">
        <title>Initial sequencing and analysis of the human genome.</title>
        <authorList>
            <consortium name="International Human Genome Sequencing Consortium"/>
            <person name="Lander E.S."/>
            <person name="Linton L.M."/>
            <person name="Birren B."/>
            <person name="Nusbaum C."/>
            <person name="Zody M.C."/>
            <person name="Baldwin J."/>
            <person name="Devon K."/>
            <person name="Dewar K."/>
            <person name="Doyle M."/>
            <person name="FitzHugh W."/>
            <person name="Funke R."/>
            <person name="Gage D."/>
            <person name="Harris K."/>
            <person name="Heaford A."/>
            <person name="Howland J."/>
            <person name="Kann L."/>
            <person name="Lehoczky J."/>
            <person name="LeVine R."/>
            <person name="McEwan P."/>
            <person name="McKernan K."/>
            <person name="Meldrim J."/>
            <person name="Mesirov J.P."/>
            <person name="Miranda C."/>
            <person name="Morris W."/>
            <person name="Naylor J."/>
            <person name="Raymond C."/>
            <person name="Rosetti M."/>
            <person name="Santos R."/>
            <person name="Sheridan A."/>
            <person name="Sougnez C."/>
            <person name="Stange-Thomann N."/>
            <person name="Stojanovic N."/>
            <person name="Subramanian A."/>
            <person name="Wyman D."/>
            <person name="Rogers J."/>
            <person name="Sulston J."/>
            <person name="Ainscough R."/>
            <person name="Beck S."/>
            <person name="Bentley D."/>
            <person name="Burton J."/>
            <person name="Clee C."/>
            <person name="Carter N."/>
            <person name="Coulson A."/>
            <person name="Deadman R."/>
            <person name="Deloukas P."/>
            <person name="Dunham A."/>
            <person name="Dunham I."/>
            <person name="Durbin R."/>
            <person name="French L."/>
            <person name="Grafham D."/>
            <person name="Gregory S."/>
            <person name="Hubbard T."/>
            <person name="Humphray S."/>
            <person name="Hunt A."/>
            <person name="Jones M."/>
            <person name="Lloyd C."/>
            <person name="McMurray A."/>
            <person name="Matthews L."/>
            <person name="Mercer S."/>
            <person name="Milne S."/>
            <person name="Mullikin J.C."/>
            <person name="Mungall A."/>
            <person name="Plumb R."/>
            <person name="Ross M."/>
            <person name="Shownkeen R."/>
            <person name="Sims S."/>
            <person name="Waterston R.H."/>
            <person name="Wilson R.K."/>
            <person name="Hillier L.W."/>
            <person name="McPherson J.D."/>
            <person name="Marra M.A."/>
            <person name="Mardis E.R."/>
            <person name="Fulton L.A."/>
            <person name="Chinwalla A.T."/>
            <person name="Pepin K.H."/>
            <person name="Gish W.R."/>
            <person name="Chissoe S.L."/>
            <person name="Wendl M.C."/>
            <person name="Delehaunty K.D."/>
            <person name="Miner T.L."/>
            <person name="Delehaunty A."/>
            <person name="Kramer J.B."/>
            <person name="Cook L.L."/>
            <person name="Fulton R.S."/>
            <person name="Johnson D.L."/>
            <person name="Minx P.J."/>
            <person name="Clifton S.W."/>
            <person name="Hawkins T."/>
            <person name="Branscomb E."/>
            <person name="Predki P."/>
            <person name="Richardson P."/>
            <person name="Wenning S."/>
            <person name="Slezak T."/>
            <person name="Doggett N."/>
            <person name="Cheng J.F."/>
            <person name="Olsen A."/>
            <person name="Lucas S."/>
            <person name="Elkin C."/>
            <person name="Uberbacher E."/>
            <person name="Frazier M."/>
            <person name="Gibbs R.A."/>
            <person name="Muzny D.M."/>
            <person name="Scherer S.E."/>
            <person name="Bouck J.B."/>
            <person name="Sodergren E.J."/>
            <person name="Worley K.C."/>
            <person name="Rives C.M."/>
            <person name="Gorrell J.H."/>
            <person name="Metzker M.L."/>
            <person name="Naylor S.L."/>
            <person name="Kucherlapati R.S."/>
            <person name="Nelson D.L."/>
            <person name="Weinstock G.M."/>
            <person name="Sakaki Y."/>
            <person name="Fujiyama A."/>
            <person name="Hattori M."/>
            <person name="Yada T."/>
            <person name="Toyoda A."/>
            <person name="Itoh T."/>
            <person name="Kawagoe C."/>
            <person name="Watanabe H."/>
            <person name="Totoki Y."/>
            <person name="Taylor T."/>
            <person name="Weissenbach J."/>
            <person name="Heilig R."/>
            <person name="Saurin W."/>
            <person name="Artiguenave F."/>
            <person name="Brottier P."/>
            <person name="Bruls T."/>
            <person name="Pelletier E."/>
            <person name="Robert C."/>
            <person name="Wincker P."/>
            <person name="Smith D.R."/>
            <person name="Doucette-Stamm L."/>
            <person name="Rubenfield M."/>
            <person name="Weinstock K."/>
            <person name="Lee H.M."/>
            <person name="Dubois J."/>
            <person name="Rosenthal A."/>
            <person name="Platzer M."/>
            <person name="Nyakatura G."/>
            <person name="Taudien S."/>
            <person name="Rump A."/>
            <person name="Yang H."/>
            <person name="Yu J."/>
            <person name="Wang J."/>
            <person name="Huang G."/>
            <person name="Gu J."/>
            <person name="Hood L."/>
            <person name="Rowen L."/>
            <person name="Madan A."/>
            <person name="Qin S."/>
            <person name="Davis R.W."/>
            <person name="Federspiel N.A."/>
            <person name="Abola A.P."/>
            <person name="Proctor M.J."/>
            <person name="Myers R.M."/>
            <person name="Schmutz J."/>
            <person name="Dickson M."/>
            <person name="Grimwood J."/>
            <person name="Cox D.R."/>
            <person name="Olson M.V."/>
            <person name="Kaul R."/>
            <person name="Raymond C."/>
            <person name="Shimizu N."/>
            <person name="Kawasaki K."/>
            <person name="Minoshima S."/>
            <person name="Evans G.A."/>
            <person name="Athanasiou M."/>
            <person name="Schultz R."/>
            <person name="Roe B.A."/>
            <person name="Chen F."/>
            <person name="Pan H."/>
            <person name="Ramser J."/>
            <person name="Lehrach H."/>
            <person name="Reinhardt R."/>
            <person name="McCombie W.R."/>
            <person name="de la Bastide M."/>
            <person name="Dedhia N."/>
            <person name="Blocker H."/>
            <person name="Hornischer K."/>
            <person name="Nordsiek G."/>
            <person name="Agarwala R."/>
            <person name="Aravind L."/>
            <person name="Bailey J.A."/>
            <person name="Bateman A."/>
            <person name="Batzoglou S."/>
            <person name="Birney E."/>
            <person name="Bork P."/>
            <person name="Brown D.G."/>
            <person name="Burge C.B."/>
            <person name="Cerutti L."/>
            <person name="Chen H.C."/>
            <person name="Church D."/>
            <person name="Clamp M."/>
            <person name="Copley R.R."/>
            <person name="Doerks T."/>
            <person name="Eddy S.R."/>
            <person name="Eichler E.E."/>
            <person name="Furey T.S."/>
            <person name="Galagan J."/>
            <person name="Gilbert J.G."/>
            <person name="Harmon C."/>
            <person name="Hayashizaki Y."/>
            <person name="Haussler D."/>
            <person name="Hermjakob H."/>
            <person name="Hokamp K."/>
            <person name="Jang W."/>
            <person name="Johnson L.S."/>
            <person name="Jones T.A."/>
            <person name="Kasif S."/>
            <person name="Kaspryzk A."/>
            <person name="Kennedy S."/>
            <person name="Kent W.J."/>
            <person name="Kitts P."/>
            <person name="Koonin E.V."/>
            <person name="Korf I."/>
            <person name="Kulp D."/>
            <person name="Lancet D."/>
            <person name="Lowe T.M."/>
            <person name="McLysaght A."/>
            <person name="Mikkelsen T."/>
            <person name="Moran J.V."/>
            <person name="Mulder N."/>
            <person name="Pollara V.J."/>
            <person name="Ponting C.P."/>
            <person name="Schuler G."/>
            <person name="Schultz J."/>
            <person name="Slater G."/>
            <person name="Smit A.F."/>
            <person name="Stupka E."/>
            <person name="Szustakowski J."/>
            <person name="Thierry-Mieg D."/>
            <person name="Thierry-Mieg J."/>
            <person name="Wagner L."/>
            <person name="Wallis J."/>
            <person name="Wheeler R."/>
            <person name="Williams A."/>
            <person name="Wolf Y.I."/>
            <person name="Wolfe K.H."/>
            <person name="Yang S.P."/>
            <person name="Yeh R.F."/>
            <person name="Collins F."/>
            <person name="Guyer M.S."/>
            <person name="Peterson J."/>
            <person name="Felsenfeld A."/>
            <person name="Wetterstrand K.A."/>
            <person name="Patrinos A."/>
            <person name="Morgan M.J."/>
            <person name="de Jong P."/>
            <person name="Catanese J.J."/>
            <person name="Osoegawa K."/>
            <person name="Shizuya H."/>
            <person name="Choi S."/>
            <person name="Chen Y.J."/>
        </authorList>
    </citation>
    <scope>NUCLEOTIDE SEQUENCE [LARGE SCALE GENOMIC DNA]</scope>
</reference>
<dbReference type="PROSITE" id="PS50831">
    <property type="entry name" value="SOHO"/>
    <property type="match status" value="1"/>
</dbReference>
<feature type="compositionally biased region" description="Low complexity" evidence="12">
    <location>
        <begin position="111"/>
        <end position="125"/>
    </location>
</feature>
<evidence type="ECO:0007829" key="18">
    <source>
        <dbReference type="ProteomicsDB" id="A0A8V8TMC7"/>
    </source>
</evidence>
<dbReference type="OrthoDB" id="73680at2759"/>
<feature type="compositionally biased region" description="Low complexity" evidence="12">
    <location>
        <begin position="612"/>
        <end position="629"/>
    </location>
</feature>
<accession>A0A8V8TMC7</accession>
<dbReference type="SUPFAM" id="SSF50044">
    <property type="entry name" value="SH3-domain"/>
    <property type="match status" value="3"/>
</dbReference>
<feature type="compositionally biased region" description="Pro residues" evidence="12">
    <location>
        <begin position="473"/>
        <end position="484"/>
    </location>
</feature>
<evidence type="ECO:0000256" key="1">
    <source>
        <dbReference type="ARBA" id="ARBA00004236"/>
    </source>
</evidence>
<feature type="compositionally biased region" description="Polar residues" evidence="12">
    <location>
        <begin position="378"/>
        <end position="391"/>
    </location>
</feature>
<evidence type="ECO:0000259" key="14">
    <source>
        <dbReference type="PROSITE" id="PS50831"/>
    </source>
</evidence>
<evidence type="ECO:0000256" key="3">
    <source>
        <dbReference type="ARBA" id="ARBA00004496"/>
    </source>
</evidence>
<dbReference type="CDD" id="cd11920">
    <property type="entry name" value="SH3_Sorbs2_1"/>
    <property type="match status" value="1"/>
</dbReference>
<evidence type="ECO:0000256" key="5">
    <source>
        <dbReference type="ARBA" id="ARBA00022475"/>
    </source>
</evidence>
<dbReference type="Pfam" id="PF00018">
    <property type="entry name" value="SH3_1"/>
    <property type="match status" value="2"/>
</dbReference>
<dbReference type="GO" id="GO:0005925">
    <property type="term" value="C:focal adhesion"/>
    <property type="evidence" value="ECO:0007669"/>
    <property type="project" value="UniProtKB-SubCell"/>
</dbReference>
<evidence type="ECO:0000256" key="11">
    <source>
        <dbReference type="PROSITE-ProRule" id="PRU00192"/>
    </source>
</evidence>
<dbReference type="Ensembl" id="ENST00000698843.1">
    <property type="protein sequence ID" value="ENSP00000513979.1"/>
    <property type="gene ID" value="ENSG00000154556.20"/>
</dbReference>
<dbReference type="AlphaFoldDB" id="A0A8V8TMC7"/>
<dbReference type="PRINTS" id="PR00452">
    <property type="entry name" value="SH3DOMAIN"/>
</dbReference>
<keyword evidence="5" id="KW-1003">Cell membrane</keyword>
<feature type="domain" description="SH3" evidence="13">
    <location>
        <begin position="839"/>
        <end position="898"/>
    </location>
</feature>